<proteinExistence type="inferred from homology"/>
<dbReference type="InterPro" id="IPR012349">
    <property type="entry name" value="Split_barrel_FMN-bd"/>
</dbReference>
<dbReference type="GO" id="GO:0042602">
    <property type="term" value="F:riboflavin reductase (NADPH) activity"/>
    <property type="evidence" value="ECO:0007669"/>
    <property type="project" value="TreeGrafter"/>
</dbReference>
<dbReference type="GO" id="GO:0010181">
    <property type="term" value="F:FMN binding"/>
    <property type="evidence" value="ECO:0007669"/>
    <property type="project" value="InterPro"/>
</dbReference>
<evidence type="ECO:0000313" key="6">
    <source>
        <dbReference type="EMBL" id="MUP07875.1"/>
    </source>
</evidence>
<dbReference type="Gene3D" id="2.30.110.10">
    <property type="entry name" value="Electron Transport, Fmn-binding Protein, Chain A"/>
    <property type="match status" value="1"/>
</dbReference>
<dbReference type="Proteomes" id="UP000436911">
    <property type="component" value="Unassembled WGS sequence"/>
</dbReference>
<keyword evidence="2" id="KW-0560">Oxidoreductase</keyword>
<evidence type="ECO:0000313" key="5">
    <source>
        <dbReference type="EMBL" id="MBF2714277.1"/>
    </source>
</evidence>
<evidence type="ECO:0000313" key="8">
    <source>
        <dbReference type="Proteomes" id="UP000436911"/>
    </source>
</evidence>
<organism evidence="4 8">
    <name type="scientific">Agrobacterium vitis</name>
    <name type="common">Rhizobium vitis</name>
    <dbReference type="NCBI Taxonomy" id="373"/>
    <lineage>
        <taxon>Bacteria</taxon>
        <taxon>Pseudomonadati</taxon>
        <taxon>Pseudomonadota</taxon>
        <taxon>Alphaproteobacteria</taxon>
        <taxon>Hyphomicrobiales</taxon>
        <taxon>Rhizobiaceae</taxon>
        <taxon>Rhizobium/Agrobacterium group</taxon>
        <taxon>Agrobacterium</taxon>
    </lineage>
</organism>
<feature type="domain" description="Flavin reductase like" evidence="3">
    <location>
        <begin position="23"/>
        <end position="170"/>
    </location>
</feature>
<dbReference type="InterPro" id="IPR050268">
    <property type="entry name" value="NADH-dep_flavin_reductase"/>
</dbReference>
<dbReference type="PANTHER" id="PTHR30466:SF11">
    <property type="entry name" value="FLAVIN-DEPENDENT MONOOXYGENASE, REDUCTASE SUBUNIT HSAB"/>
    <property type="match status" value="1"/>
</dbReference>
<reference evidence="4 8" key="1">
    <citation type="submission" date="2018-08" db="EMBL/GenBank/DDBJ databases">
        <title>Genome sequencing of Agrobacterium vitis strain ICMP 10754.</title>
        <authorList>
            <person name="Visnovsky S.B."/>
            <person name="Pitman A.R."/>
        </authorList>
    </citation>
    <scope>NUCLEOTIDE SEQUENCE [LARGE SCALE GENOMIC DNA]</scope>
    <source>
        <strain evidence="4 8">ICMP 10754</strain>
    </source>
</reference>
<evidence type="ECO:0000313" key="7">
    <source>
        <dbReference type="Proteomes" id="UP000175993"/>
    </source>
</evidence>
<reference evidence="6 7" key="2">
    <citation type="submission" date="2019-11" db="EMBL/GenBank/DDBJ databases">
        <title>Whole-genome sequencing of Allorhizobium vitis.</title>
        <authorList>
            <person name="Gan H.M."/>
            <person name="Savka M.A."/>
        </authorList>
    </citation>
    <scope>NUCLEOTIDE SEQUENCE [LARGE SCALE GENOMIC DNA]</scope>
    <source>
        <strain evidence="6 7">AB4</strain>
    </source>
</reference>
<dbReference type="Pfam" id="PF01613">
    <property type="entry name" value="Flavin_Reduct"/>
    <property type="match status" value="1"/>
</dbReference>
<dbReference type="SUPFAM" id="SSF50475">
    <property type="entry name" value="FMN-binding split barrel"/>
    <property type="match status" value="1"/>
</dbReference>
<dbReference type="InterPro" id="IPR002563">
    <property type="entry name" value="Flavin_Rdtase-like_dom"/>
</dbReference>
<dbReference type="RefSeq" id="WP_060716616.1">
    <property type="nucleotide sequence ID" value="NZ_CP118262.1"/>
</dbReference>
<dbReference type="EMBL" id="MBEV02000020">
    <property type="protein sequence ID" value="MUP07875.1"/>
    <property type="molecule type" value="Genomic_DNA"/>
</dbReference>
<comment type="similarity">
    <text evidence="1">Belongs to the non-flavoprotein flavin reductase family.</text>
</comment>
<dbReference type="Proteomes" id="UP000175993">
    <property type="component" value="Unassembled WGS sequence"/>
</dbReference>
<dbReference type="GeneID" id="60684267"/>
<evidence type="ECO:0000259" key="3">
    <source>
        <dbReference type="SMART" id="SM00903"/>
    </source>
</evidence>
<protein>
    <submittedName>
        <fullName evidence="4 5">Flavin reductase</fullName>
    </submittedName>
</protein>
<dbReference type="EMBL" id="JACXXJ020000003">
    <property type="protein sequence ID" value="MBF2714277.1"/>
    <property type="molecule type" value="Genomic_DNA"/>
</dbReference>
<dbReference type="EMBL" id="QUSG01000028">
    <property type="protein sequence ID" value="KAA3520674.1"/>
    <property type="molecule type" value="Genomic_DNA"/>
</dbReference>
<dbReference type="SMART" id="SM00903">
    <property type="entry name" value="Flavin_Reduct"/>
    <property type="match status" value="1"/>
</dbReference>
<evidence type="ECO:0000256" key="1">
    <source>
        <dbReference type="ARBA" id="ARBA00008898"/>
    </source>
</evidence>
<name>A0A120DCQ6_AGRVI</name>
<evidence type="ECO:0000256" key="2">
    <source>
        <dbReference type="ARBA" id="ARBA00023002"/>
    </source>
</evidence>
<reference evidence="5" key="3">
    <citation type="submission" date="2020-11" db="EMBL/GenBank/DDBJ databases">
        <title>Agrobacterium vitis strain K377 genome.</title>
        <authorList>
            <person name="Xi H."/>
        </authorList>
    </citation>
    <scope>NUCLEOTIDE SEQUENCE</scope>
    <source>
        <strain evidence="5">K377</strain>
    </source>
</reference>
<comment type="caution">
    <text evidence="4">The sequence shown here is derived from an EMBL/GenBank/DDBJ whole genome shotgun (WGS) entry which is preliminary data.</text>
</comment>
<evidence type="ECO:0000313" key="4">
    <source>
        <dbReference type="EMBL" id="KAA3520674.1"/>
    </source>
</evidence>
<dbReference type="Proteomes" id="UP000655037">
    <property type="component" value="Unassembled WGS sequence"/>
</dbReference>
<dbReference type="AlphaFoldDB" id="A0A120DCQ6"/>
<gene>
    <name evidence="6" type="ORF">BBI04_024140</name>
    <name evidence="4" type="ORF">DXT89_25570</name>
    <name evidence="5" type="ORF">IEI95_008485</name>
</gene>
<dbReference type="OrthoDB" id="9792858at2"/>
<dbReference type="PANTHER" id="PTHR30466">
    <property type="entry name" value="FLAVIN REDUCTASE"/>
    <property type="match status" value="1"/>
</dbReference>
<sequence length="173" mass="18636">MAEDEHSGPSLPKPSADQFKTSMRHLAGAVCVVTTGEGDQRTGFTATSVTALSADGPTIMTALNRGSSSWRALERGRHFCINILSAEHQAVAQSFSGFGGAQGADRYEGARWWQMETGGLALEGALASFDCELEEAIIHRSHAIVIGLVRTIATFDANEPLLYWRGAYRHLKA</sequence>
<accession>A0A120DCQ6</accession>